<dbReference type="InterPro" id="IPR032830">
    <property type="entry name" value="XPB/Ssl2_N"/>
</dbReference>
<dbReference type="InterPro" id="IPR006935">
    <property type="entry name" value="Helicase/UvrB_N"/>
</dbReference>
<evidence type="ECO:0000256" key="5">
    <source>
        <dbReference type="ARBA" id="ARBA00022801"/>
    </source>
</evidence>
<evidence type="ECO:0000256" key="6">
    <source>
        <dbReference type="ARBA" id="ARBA00022806"/>
    </source>
</evidence>
<dbReference type="GO" id="GO:0005675">
    <property type="term" value="C:transcription factor TFIIH holo complex"/>
    <property type="evidence" value="ECO:0007669"/>
    <property type="project" value="TreeGrafter"/>
</dbReference>
<dbReference type="FunFam" id="3.40.50.300:FF:000077">
    <property type="entry name" value="Probable DNA repair helicase RAD25"/>
    <property type="match status" value="1"/>
</dbReference>
<dbReference type="PANTHER" id="PTHR11274:SF0">
    <property type="entry name" value="GENERAL TRANSCRIPTION AND DNA REPAIR FACTOR IIH HELICASE SUBUNIT XPB"/>
    <property type="match status" value="1"/>
</dbReference>
<evidence type="ECO:0000256" key="1">
    <source>
        <dbReference type="ARBA" id="ARBA00004123"/>
    </source>
</evidence>
<evidence type="ECO:0000256" key="10">
    <source>
        <dbReference type="ARBA" id="ARBA00023235"/>
    </source>
</evidence>
<evidence type="ECO:0000256" key="14">
    <source>
        <dbReference type="ARBA" id="ARBA00044799"/>
    </source>
</evidence>
<organism evidence="20 21">
    <name type="scientific">Bemisia tabaci</name>
    <name type="common">Sweetpotato whitefly</name>
    <name type="synonym">Aleurodes tabaci</name>
    <dbReference type="NCBI Taxonomy" id="7038"/>
    <lineage>
        <taxon>Eukaryota</taxon>
        <taxon>Metazoa</taxon>
        <taxon>Ecdysozoa</taxon>
        <taxon>Arthropoda</taxon>
        <taxon>Hexapoda</taxon>
        <taxon>Insecta</taxon>
        <taxon>Pterygota</taxon>
        <taxon>Neoptera</taxon>
        <taxon>Paraneoptera</taxon>
        <taxon>Hemiptera</taxon>
        <taxon>Sternorrhyncha</taxon>
        <taxon>Aleyrodoidea</taxon>
        <taxon>Aleyrodidae</taxon>
        <taxon>Aleyrodinae</taxon>
        <taxon>Bemisia</taxon>
    </lineage>
</organism>
<evidence type="ECO:0000259" key="18">
    <source>
        <dbReference type="PROSITE" id="PS51192"/>
    </source>
</evidence>
<dbReference type="InterPro" id="IPR032438">
    <property type="entry name" value="ERCC3_RAD25_C"/>
</dbReference>
<feature type="region of interest" description="Disordered" evidence="17">
    <location>
        <begin position="226"/>
        <end position="253"/>
    </location>
</feature>
<dbReference type="GO" id="GO:0000112">
    <property type="term" value="C:nucleotide-excision repair factor 3 complex"/>
    <property type="evidence" value="ECO:0007669"/>
    <property type="project" value="TreeGrafter"/>
</dbReference>
<dbReference type="SMART" id="SM00487">
    <property type="entry name" value="DEXDc"/>
    <property type="match status" value="1"/>
</dbReference>
<dbReference type="GO" id="GO:0006289">
    <property type="term" value="P:nucleotide-excision repair"/>
    <property type="evidence" value="ECO:0007669"/>
    <property type="project" value="InterPro"/>
</dbReference>
<evidence type="ECO:0000256" key="11">
    <source>
        <dbReference type="ARBA" id="ARBA00023242"/>
    </source>
</evidence>
<evidence type="ECO:0000256" key="13">
    <source>
        <dbReference type="ARBA" id="ARBA00034808"/>
    </source>
</evidence>
<protein>
    <recommendedName>
        <fullName evidence="14">General transcription and DNA repair factor IIH helicase/translocase subunit XPB</fullName>
        <ecNumber evidence="13">5.6.2.4</ecNumber>
    </recommendedName>
    <alternativeName>
        <fullName evidence="15">DNA 3'-5' helicase/translocase XPB</fullName>
    </alternativeName>
</protein>
<dbReference type="Pfam" id="PF16203">
    <property type="entry name" value="ERCC3_RAD25_C"/>
    <property type="match status" value="1"/>
</dbReference>
<dbReference type="Pfam" id="PF04851">
    <property type="entry name" value="ResIII"/>
    <property type="match status" value="1"/>
</dbReference>
<dbReference type="InterPro" id="IPR050615">
    <property type="entry name" value="ATP-dep_DNA_Helicase"/>
</dbReference>
<evidence type="ECO:0000256" key="4">
    <source>
        <dbReference type="ARBA" id="ARBA00022763"/>
    </source>
</evidence>
<dbReference type="NCBIfam" id="TIGR00603">
    <property type="entry name" value="rad25"/>
    <property type="match status" value="1"/>
</dbReference>
<accession>A0A9N9ZX69</accession>
<dbReference type="EMBL" id="OU963862">
    <property type="protein sequence ID" value="CAH0381307.1"/>
    <property type="molecule type" value="Genomic_DNA"/>
</dbReference>
<evidence type="ECO:0000256" key="16">
    <source>
        <dbReference type="ARBA" id="ARBA00048988"/>
    </source>
</evidence>
<reference evidence="20" key="1">
    <citation type="submission" date="2021-12" db="EMBL/GenBank/DDBJ databases">
        <authorList>
            <person name="King R."/>
        </authorList>
    </citation>
    <scope>NUCLEOTIDE SEQUENCE</scope>
</reference>
<dbReference type="PROSITE" id="PS51192">
    <property type="entry name" value="HELICASE_ATP_BIND_1"/>
    <property type="match status" value="1"/>
</dbReference>
<dbReference type="CDD" id="cd18029">
    <property type="entry name" value="DEXHc_XPB"/>
    <property type="match status" value="1"/>
</dbReference>
<dbReference type="OrthoDB" id="10262986at2759"/>
<evidence type="ECO:0000313" key="21">
    <source>
        <dbReference type="Proteomes" id="UP001152759"/>
    </source>
</evidence>
<keyword evidence="3" id="KW-0547">Nucleotide-binding</keyword>
<comment type="similarity">
    <text evidence="2">Belongs to the helicase family. RAD25/XPB subfamily.</text>
</comment>
<dbReference type="Proteomes" id="UP001152759">
    <property type="component" value="Chromosome 1"/>
</dbReference>
<feature type="domain" description="Helicase C-terminal" evidence="19">
    <location>
        <begin position="551"/>
        <end position="690"/>
    </location>
</feature>
<dbReference type="GO" id="GO:0016787">
    <property type="term" value="F:hydrolase activity"/>
    <property type="evidence" value="ECO:0007669"/>
    <property type="project" value="UniProtKB-KW"/>
</dbReference>
<dbReference type="GO" id="GO:0005524">
    <property type="term" value="F:ATP binding"/>
    <property type="evidence" value="ECO:0007669"/>
    <property type="project" value="UniProtKB-KW"/>
</dbReference>
<dbReference type="GO" id="GO:0003677">
    <property type="term" value="F:DNA binding"/>
    <property type="evidence" value="ECO:0007669"/>
    <property type="project" value="UniProtKB-KW"/>
</dbReference>
<keyword evidence="8" id="KW-0238">DNA-binding</keyword>
<evidence type="ECO:0000256" key="12">
    <source>
        <dbReference type="ARBA" id="ARBA00034617"/>
    </source>
</evidence>
<dbReference type="InterPro" id="IPR027417">
    <property type="entry name" value="P-loop_NTPase"/>
</dbReference>
<feature type="compositionally biased region" description="Basic residues" evidence="17">
    <location>
        <begin position="1"/>
        <end position="19"/>
    </location>
</feature>
<gene>
    <name evidence="20" type="ORF">BEMITA_LOCUS971</name>
</gene>
<dbReference type="SUPFAM" id="SSF52540">
    <property type="entry name" value="P-loop containing nucleoside triphosphate hydrolases"/>
    <property type="match status" value="2"/>
</dbReference>
<sequence>MGGMKRSKKDSEKKSKKRKKEDEEEDEYMVDTPGEAVDADGIPVAAKANVETVDEGVPEDEFGAKDYRKQMILKADHENRPLWVAPNGHIFLETFSPVYKHAHDFLIAIAEPVCRPEFIHEYKLTAYSLYAAVSVGLETKDIIEYLKRLSKTSVPDGIVEFINLCTLSYGKVKLVLKHNRYFIESPYPEVLQKLLKDPVIQECRLRRTADKDTLITDTQEKAVIPQFHGEASTSSATDQSKPDEKNGEAVPDDITDFYEKMDKAEEDNEEDTSLKTVSFEVNQEKIEVIQKRCIELEHPLLAEYDFRNDTVNPDTNIDLKPSAVLRPYQEKSLRKMFGNGRARSGVIVLPCGAGKSLVGVTACCTVRKRALVLCNSGVSVEQWKQQFKMWSTADDGMICRFTSDAKDKPMGCSILITTYSMITHTQKRSWEAEQTMRWLQEQEWGIMVLDEVHTIPAKMFRRVLTLVQSHCKLGLTATLLREDDKIADLNFLIGPKLYEANWLELQKRGFIARVQCAEVWCPMTPEFYREYLMCKTSKKLLLYVMNPNKFRACQFLVRYHERRGDKTIVFSDNVFALKHYAIKMNKPYIYGPTSQAERIQILQNFKLNPKVNTIFVSKVADTSFDLPEANVLIQISSHGGSRRQEAQRLGRILRAKKGAIAEEYNAFFYTLVSQDTLEMSYSRKRQRFLINQGYSYKVITKLSGIDDETGLLYTTREEQNQLLQQVLQASEMDADEERIPGEGGSSAKGVRRVAGNIGSLSGADDAVYMEYRTRPASNVKHPLFKKFRMR</sequence>
<dbReference type="EC" id="5.6.2.4" evidence="13"/>
<dbReference type="InterPro" id="IPR001161">
    <property type="entry name" value="XPB/Ssl2"/>
</dbReference>
<dbReference type="PROSITE" id="PS51194">
    <property type="entry name" value="HELICASE_CTER"/>
    <property type="match status" value="1"/>
</dbReference>
<comment type="subcellular location">
    <subcellularLocation>
        <location evidence="1">Nucleus</location>
    </subcellularLocation>
</comment>
<evidence type="ECO:0000313" key="20">
    <source>
        <dbReference type="EMBL" id="CAH0381307.1"/>
    </source>
</evidence>
<dbReference type="InterPro" id="IPR001650">
    <property type="entry name" value="Helicase_C-like"/>
</dbReference>
<keyword evidence="11" id="KW-0539">Nucleus</keyword>
<evidence type="ECO:0000256" key="8">
    <source>
        <dbReference type="ARBA" id="ARBA00023125"/>
    </source>
</evidence>
<keyword evidence="7" id="KW-0067">ATP-binding</keyword>
<comment type="catalytic activity">
    <reaction evidence="12">
        <text>Couples ATP hydrolysis with the unwinding of duplex DNA by translocating in the 3'-5' direction.</text>
        <dbReference type="EC" id="5.6.2.4"/>
    </reaction>
</comment>
<dbReference type="AlphaFoldDB" id="A0A9N9ZX69"/>
<evidence type="ECO:0000256" key="15">
    <source>
        <dbReference type="ARBA" id="ARBA00044810"/>
    </source>
</evidence>
<keyword evidence="10" id="KW-0413">Isomerase</keyword>
<dbReference type="KEGG" id="btab:109037178"/>
<evidence type="ECO:0000259" key="19">
    <source>
        <dbReference type="PROSITE" id="PS51194"/>
    </source>
</evidence>
<evidence type="ECO:0000256" key="9">
    <source>
        <dbReference type="ARBA" id="ARBA00023204"/>
    </source>
</evidence>
<feature type="domain" description="Helicase ATP-binding" evidence="18">
    <location>
        <begin position="336"/>
        <end position="497"/>
    </location>
</feature>
<dbReference type="Gene3D" id="3.40.50.300">
    <property type="entry name" value="P-loop containing nucleotide triphosphate hydrolases"/>
    <property type="match status" value="2"/>
</dbReference>
<dbReference type="PANTHER" id="PTHR11274">
    <property type="entry name" value="RAD25/XP-B DNA REPAIR HELICASE"/>
    <property type="match status" value="1"/>
</dbReference>
<name>A0A9N9ZX69_BEMTA</name>
<dbReference type="FunFam" id="3.40.50.300:FF:000117">
    <property type="entry name" value="Putative DNA repair helicase rad25"/>
    <property type="match status" value="1"/>
</dbReference>
<feature type="region of interest" description="Disordered" evidence="17">
    <location>
        <begin position="1"/>
        <end position="36"/>
    </location>
</feature>
<keyword evidence="5" id="KW-0378">Hydrolase</keyword>
<comment type="catalytic activity">
    <reaction evidence="16">
        <text>ATP + H2O = ADP + phosphate + H(+)</text>
        <dbReference type="Rhea" id="RHEA:13065"/>
        <dbReference type="ChEBI" id="CHEBI:15377"/>
        <dbReference type="ChEBI" id="CHEBI:15378"/>
        <dbReference type="ChEBI" id="CHEBI:30616"/>
        <dbReference type="ChEBI" id="CHEBI:43474"/>
        <dbReference type="ChEBI" id="CHEBI:456216"/>
        <dbReference type="EC" id="5.6.2.4"/>
    </reaction>
</comment>
<keyword evidence="4" id="KW-0227">DNA damage</keyword>
<keyword evidence="21" id="KW-1185">Reference proteome</keyword>
<dbReference type="GO" id="GO:0043138">
    <property type="term" value="F:3'-5' DNA helicase activity"/>
    <property type="evidence" value="ECO:0007669"/>
    <property type="project" value="UniProtKB-EC"/>
</dbReference>
<dbReference type="PRINTS" id="PR00851">
    <property type="entry name" value="XRODRMPGMNTB"/>
</dbReference>
<evidence type="ECO:0000256" key="17">
    <source>
        <dbReference type="SAM" id="MobiDB-lite"/>
    </source>
</evidence>
<keyword evidence="9" id="KW-0234">DNA repair</keyword>
<dbReference type="GO" id="GO:0006367">
    <property type="term" value="P:transcription initiation at RNA polymerase II promoter"/>
    <property type="evidence" value="ECO:0007669"/>
    <property type="project" value="InterPro"/>
</dbReference>
<dbReference type="GO" id="GO:0097550">
    <property type="term" value="C:transcription preinitiation complex"/>
    <property type="evidence" value="ECO:0007669"/>
    <property type="project" value="TreeGrafter"/>
</dbReference>
<evidence type="ECO:0000256" key="3">
    <source>
        <dbReference type="ARBA" id="ARBA00022741"/>
    </source>
</evidence>
<dbReference type="InterPro" id="IPR014001">
    <property type="entry name" value="Helicase_ATP-bd"/>
</dbReference>
<dbReference type="Pfam" id="PF13625">
    <property type="entry name" value="Helicase_C_3"/>
    <property type="match status" value="1"/>
</dbReference>
<keyword evidence="6" id="KW-0347">Helicase</keyword>
<evidence type="ECO:0000256" key="2">
    <source>
        <dbReference type="ARBA" id="ARBA00006637"/>
    </source>
</evidence>
<proteinExistence type="inferred from homology"/>
<dbReference type="CDD" id="cd18789">
    <property type="entry name" value="SF2_C_XPB"/>
    <property type="match status" value="1"/>
</dbReference>
<dbReference type="SMART" id="SM00490">
    <property type="entry name" value="HELICc"/>
    <property type="match status" value="1"/>
</dbReference>
<evidence type="ECO:0000256" key="7">
    <source>
        <dbReference type="ARBA" id="ARBA00022840"/>
    </source>
</evidence>